<evidence type="ECO:0000313" key="2">
    <source>
        <dbReference type="EMBL" id="MPD03355.1"/>
    </source>
</evidence>
<organism evidence="2 3">
    <name type="scientific">Portunus trituberculatus</name>
    <name type="common">Swimming crab</name>
    <name type="synonym">Neptunus trituberculatus</name>
    <dbReference type="NCBI Taxonomy" id="210409"/>
    <lineage>
        <taxon>Eukaryota</taxon>
        <taxon>Metazoa</taxon>
        <taxon>Ecdysozoa</taxon>
        <taxon>Arthropoda</taxon>
        <taxon>Crustacea</taxon>
        <taxon>Multicrustacea</taxon>
        <taxon>Malacostraca</taxon>
        <taxon>Eumalacostraca</taxon>
        <taxon>Eucarida</taxon>
        <taxon>Decapoda</taxon>
        <taxon>Pleocyemata</taxon>
        <taxon>Brachyura</taxon>
        <taxon>Eubrachyura</taxon>
        <taxon>Portunoidea</taxon>
        <taxon>Portunidae</taxon>
        <taxon>Portuninae</taxon>
        <taxon>Portunus</taxon>
    </lineage>
</organism>
<accession>A0A5B7KFI7</accession>
<protein>
    <submittedName>
        <fullName evidence="2">Uncharacterized protein</fullName>
    </submittedName>
</protein>
<dbReference type="EMBL" id="VSRR010135781">
    <property type="protein sequence ID" value="MPD03355.1"/>
    <property type="molecule type" value="Genomic_DNA"/>
</dbReference>
<dbReference type="AlphaFoldDB" id="A0A5B7KFI7"/>
<name>A0A5B7KFI7_PORTR</name>
<dbReference type="Proteomes" id="UP000324222">
    <property type="component" value="Unassembled WGS sequence"/>
</dbReference>
<reference evidence="2 3" key="1">
    <citation type="submission" date="2019-05" db="EMBL/GenBank/DDBJ databases">
        <title>Another draft genome of Portunus trituberculatus and its Hox gene families provides insights of decapod evolution.</title>
        <authorList>
            <person name="Jeong J.-H."/>
            <person name="Song I."/>
            <person name="Kim S."/>
            <person name="Choi T."/>
            <person name="Kim D."/>
            <person name="Ryu S."/>
            <person name="Kim W."/>
        </authorList>
    </citation>
    <scope>NUCLEOTIDE SEQUENCE [LARGE SCALE GENOMIC DNA]</scope>
    <source>
        <tissue evidence="2">Muscle</tissue>
    </source>
</reference>
<feature type="region of interest" description="Disordered" evidence="1">
    <location>
        <begin position="17"/>
        <end position="41"/>
    </location>
</feature>
<proteinExistence type="predicted"/>
<gene>
    <name evidence="2" type="ORF">E2C01_098988</name>
</gene>
<sequence length="231" mass="26417">MQSDWEVFGVEPKLLPSPDQAVKMEDSSKEELYDQDVEVESKEEAINGREIAQLEDEVQHLKGICADLLAMNHQLWDNRSTHSGKPLLKPQDIPVLELHGLKGEGEGNLSVFLTQEGNCSDDNEERQHIVTTQVKPQIAVFVQALQKKHQNMKWDRFKELLTEELTDRSKDNLFDAISTMKYQLQEDPAEFVANLKCRIASLEVRTNRAEIPDVIKTIKKQANARTTKRQP</sequence>
<comment type="caution">
    <text evidence="2">The sequence shown here is derived from an EMBL/GenBank/DDBJ whole genome shotgun (WGS) entry which is preliminary data.</text>
</comment>
<evidence type="ECO:0000256" key="1">
    <source>
        <dbReference type="SAM" id="MobiDB-lite"/>
    </source>
</evidence>
<keyword evidence="3" id="KW-1185">Reference proteome</keyword>
<feature type="compositionally biased region" description="Basic and acidic residues" evidence="1">
    <location>
        <begin position="22"/>
        <end position="32"/>
    </location>
</feature>
<evidence type="ECO:0000313" key="3">
    <source>
        <dbReference type="Proteomes" id="UP000324222"/>
    </source>
</evidence>